<feature type="chain" id="PRO_5002659415" description="DUF2155 domain-containing protein" evidence="1">
    <location>
        <begin position="18"/>
        <end position="127"/>
    </location>
</feature>
<gene>
    <name evidence="2" type="ORF">OB2597_05850</name>
</gene>
<reference evidence="2 3" key="1">
    <citation type="journal article" date="2010" name="J. Bacteriol.">
        <title>Genome sequences of Oceanicola granulosus HTCC2516(T) and Oceanicola batsensis HTCC2597(TDelta).</title>
        <authorList>
            <person name="Thrash J.C."/>
            <person name="Cho J.C."/>
            <person name="Vergin K.L."/>
            <person name="Giovannoni S.J."/>
        </authorList>
    </citation>
    <scope>NUCLEOTIDE SEQUENCE [LARGE SCALE GENOMIC DNA]</scope>
    <source>
        <strain evidence="3">ATCC BAA-863 / DSM 15984 / KCTC 12145 / HTCC2597</strain>
    </source>
</reference>
<dbReference type="RefSeq" id="WP_009805399.1">
    <property type="nucleotide sequence ID" value="NZ_CH724131.1"/>
</dbReference>
<dbReference type="eggNOG" id="COG4765">
    <property type="taxonomic scope" value="Bacteria"/>
</dbReference>
<evidence type="ECO:0000313" key="3">
    <source>
        <dbReference type="Proteomes" id="UP000004318"/>
    </source>
</evidence>
<name>A3TT05_PSEBH</name>
<keyword evidence="1" id="KW-0732">Signal</keyword>
<comment type="caution">
    <text evidence="2">The sequence shown here is derived from an EMBL/GenBank/DDBJ whole genome shotgun (WGS) entry which is preliminary data.</text>
</comment>
<sequence length="127" mass="13236">MRCGAALALGLALAALAAPVAPLRAQEDVSVGTGAVLRGLDKMNGETRDVSVPSGTAVMVGKLSITMWECRYPAGNPAGDAYAFMTITEPAKSSDPIFSGWMVASSPALNALDHFRYDVWVLSCTTS</sequence>
<keyword evidence="3" id="KW-1185">Reference proteome</keyword>
<feature type="signal peptide" evidence="1">
    <location>
        <begin position="1"/>
        <end position="17"/>
    </location>
</feature>
<dbReference type="Proteomes" id="UP000004318">
    <property type="component" value="Unassembled WGS sequence"/>
</dbReference>
<dbReference type="AlphaFoldDB" id="A3TT05"/>
<proteinExistence type="predicted"/>
<dbReference type="EMBL" id="AAMO01000001">
    <property type="protein sequence ID" value="EAQ04782.1"/>
    <property type="molecule type" value="Genomic_DNA"/>
</dbReference>
<dbReference type="HOGENOM" id="CLU_111521_2_1_5"/>
<evidence type="ECO:0000313" key="2">
    <source>
        <dbReference type="EMBL" id="EAQ04782.1"/>
    </source>
</evidence>
<accession>A3TT05</accession>
<evidence type="ECO:0000256" key="1">
    <source>
        <dbReference type="SAM" id="SignalP"/>
    </source>
</evidence>
<dbReference type="STRING" id="252305.OB2597_05850"/>
<dbReference type="Pfam" id="PF09923">
    <property type="entry name" value="DUF2155"/>
    <property type="match status" value="1"/>
</dbReference>
<evidence type="ECO:0008006" key="4">
    <source>
        <dbReference type="Google" id="ProtNLM"/>
    </source>
</evidence>
<protein>
    <recommendedName>
        <fullName evidence="4">DUF2155 domain-containing protein</fullName>
    </recommendedName>
</protein>
<dbReference type="OrthoDB" id="9810376at2"/>
<dbReference type="InterPro" id="IPR019225">
    <property type="entry name" value="DUF2155"/>
</dbReference>
<organism evidence="2 3">
    <name type="scientific">Pseudooceanicola batsensis (strain ATCC BAA-863 / DSM 15984 / KCTC 12145 / HTCC2597)</name>
    <name type="common">Oceanicola batsensis</name>
    <dbReference type="NCBI Taxonomy" id="252305"/>
    <lineage>
        <taxon>Bacteria</taxon>
        <taxon>Pseudomonadati</taxon>
        <taxon>Pseudomonadota</taxon>
        <taxon>Alphaproteobacteria</taxon>
        <taxon>Rhodobacterales</taxon>
        <taxon>Paracoccaceae</taxon>
        <taxon>Pseudooceanicola</taxon>
    </lineage>
</organism>